<dbReference type="SUPFAM" id="SSF55550">
    <property type="entry name" value="SH2 domain"/>
    <property type="match status" value="2"/>
</dbReference>
<dbReference type="SMART" id="SM00326">
    <property type="entry name" value="SH3"/>
    <property type="match status" value="1"/>
</dbReference>
<feature type="domain" description="SH3" evidence="12">
    <location>
        <begin position="3"/>
        <end position="79"/>
    </location>
</feature>
<evidence type="ECO:0000256" key="8">
    <source>
        <dbReference type="PROSITE-ProRule" id="PRU00191"/>
    </source>
</evidence>
<dbReference type="Gene3D" id="1.10.555.10">
    <property type="entry name" value="Rho GTPase activation protein"/>
    <property type="match status" value="1"/>
</dbReference>
<dbReference type="InterPro" id="IPR000980">
    <property type="entry name" value="SH2"/>
</dbReference>
<evidence type="ECO:0000256" key="1">
    <source>
        <dbReference type="ARBA" id="ARBA00009442"/>
    </source>
</evidence>
<dbReference type="SUPFAM" id="SSF50044">
    <property type="entry name" value="SH3-domain"/>
    <property type="match status" value="1"/>
</dbReference>
<dbReference type="SMART" id="SM00252">
    <property type="entry name" value="SH2"/>
    <property type="match status" value="2"/>
</dbReference>
<evidence type="ECO:0000313" key="14">
    <source>
        <dbReference type="Proteomes" id="UP000694523"/>
    </source>
</evidence>
<proteinExistence type="inferred from homology"/>
<keyword evidence="14" id="KW-1185">Reference proteome</keyword>
<sequence>MTSEGFQYRALYDYKKEREEDIDLHVGDVLLVSKAALLALGCANGIEERPAEIGWLPGFNETTQEKGDFPGTYVEFVGRRRMSPPTPKPRPPDRPPPPLPAPTQSPRVRLYSTPAPLTHRFKSRCKHLFFTQWSMFGQCIFISPLSRLEFVTFSIAFLSILYFYPRYCLISPPHFYVTFLNFSNVSYFSLSDVRELEECAQLLRTIASTSLTPAQFGLTLLSVVRHLSRVCLHSHRNQLCPRGLAESFSPLLFRNNASADSGVDPMVQVLEILITSELNMNQAAPALPPKPSKSSAPPAASSFNNSISLQDAEWYWGDISREEVNEKLRDTADGTFLVRDASTKMHGDYTLTLRKGGNNKLIKIFHREGKYGFSDPLTFSSVVELINHYRHESLAQYNPKLDVKLLYPVSKHQQDQVVKEDSIEAVGKQLHEYHLQYQKKNSEYDRLYEEYTRTSQEIQMKRTAIEAFNETIKIFEEQCQTQERFSKEYIEKFKREGNDKEIQRIMENYDKLKSRISEIVDSKRHLEVDLKKQAADYREIDKKMNSIKPDLIQLRKTRDQYLMWLTQKGVRQRKLNEWLGLKNENTEDEYSLVEDEEDLPHHDERLWRLGNINRIQAESLLRGKRDGTFLVRDSSKPGCYACSVVVDGEVKHCVINKTSSGFGFAEPYNLYSSLKELVLHYQHTSLVQHNDSLNVTLAFPVYSQQRR</sequence>
<dbReference type="PRINTS" id="PR00401">
    <property type="entry name" value="SH2DOMAIN"/>
</dbReference>
<dbReference type="Pfam" id="PF00017">
    <property type="entry name" value="SH2"/>
    <property type="match status" value="2"/>
</dbReference>
<dbReference type="InterPro" id="IPR035591">
    <property type="entry name" value="PI3K_p85alpha_SH3"/>
</dbReference>
<feature type="domain" description="SH2" evidence="11">
    <location>
        <begin position="314"/>
        <end position="409"/>
    </location>
</feature>
<dbReference type="Pfam" id="PF16454">
    <property type="entry name" value="PI3K_P85_iSH2"/>
    <property type="match status" value="1"/>
</dbReference>
<reference evidence="13" key="2">
    <citation type="submission" date="2025-09" db="UniProtKB">
        <authorList>
            <consortium name="Ensembl"/>
        </authorList>
    </citation>
    <scope>IDENTIFICATION</scope>
</reference>
<dbReference type="InterPro" id="IPR008936">
    <property type="entry name" value="Rho_GTPase_activation_prot"/>
</dbReference>
<dbReference type="GO" id="GO:0005096">
    <property type="term" value="F:GTPase activator activity"/>
    <property type="evidence" value="ECO:0007669"/>
    <property type="project" value="UniProtKB-KW"/>
</dbReference>
<comment type="similarity">
    <text evidence="1">Belongs to the PI3K p85 subunit family.</text>
</comment>
<dbReference type="GO" id="GO:0046854">
    <property type="term" value="P:phosphatidylinositol phosphate biosynthetic process"/>
    <property type="evidence" value="ECO:0007669"/>
    <property type="project" value="TreeGrafter"/>
</dbReference>
<keyword evidence="4" id="KW-0597">Phosphoprotein</keyword>
<evidence type="ECO:0000259" key="12">
    <source>
        <dbReference type="PROSITE" id="PS50002"/>
    </source>
</evidence>
<evidence type="ECO:0000256" key="9">
    <source>
        <dbReference type="PROSITE-ProRule" id="PRU00192"/>
    </source>
</evidence>
<dbReference type="GO" id="GO:0046935">
    <property type="term" value="F:1-phosphatidylinositol-3-kinase regulator activity"/>
    <property type="evidence" value="ECO:0007669"/>
    <property type="project" value="TreeGrafter"/>
</dbReference>
<keyword evidence="3" id="KW-0343">GTPase activation</keyword>
<keyword evidence="5" id="KW-0677">Repeat</keyword>
<reference evidence="13" key="1">
    <citation type="submission" date="2025-08" db="UniProtKB">
        <authorList>
            <consortium name="Ensembl"/>
        </authorList>
    </citation>
    <scope>IDENTIFICATION</scope>
</reference>
<dbReference type="Gene3D" id="1.10.287.1490">
    <property type="match status" value="1"/>
</dbReference>
<evidence type="ECO:0000256" key="4">
    <source>
        <dbReference type="ARBA" id="ARBA00022553"/>
    </source>
</evidence>
<accession>A0A8C6TAZ7</accession>
<dbReference type="PANTHER" id="PTHR10155">
    <property type="entry name" value="PHOSPHATIDYLINOSITOL 3-KINASE REGULATORY SUBUNIT"/>
    <property type="match status" value="1"/>
</dbReference>
<dbReference type="CDD" id="cd09930">
    <property type="entry name" value="SH2_cSH2_p85_like"/>
    <property type="match status" value="1"/>
</dbReference>
<dbReference type="AlphaFoldDB" id="A0A8C6TAZ7"/>
<keyword evidence="7" id="KW-0449">Lipoprotein</keyword>
<evidence type="ECO:0000256" key="5">
    <source>
        <dbReference type="ARBA" id="ARBA00022737"/>
    </source>
</evidence>
<name>A0A8C6TAZ7_9GOBI</name>
<dbReference type="InterPro" id="IPR035020">
    <property type="entry name" value="PI3kinase_P85_cSH2"/>
</dbReference>
<keyword evidence="2 9" id="KW-0728">SH3 domain</keyword>
<dbReference type="InterPro" id="IPR044124">
    <property type="entry name" value="ISH2_PIK3R1"/>
</dbReference>
<dbReference type="PANTHER" id="PTHR10155:SF10">
    <property type="entry name" value="PI3K21B, ISOFORM B"/>
    <property type="match status" value="1"/>
</dbReference>
<dbReference type="Proteomes" id="UP000694523">
    <property type="component" value="Unplaced"/>
</dbReference>
<dbReference type="InterPro" id="IPR036860">
    <property type="entry name" value="SH2_dom_sf"/>
</dbReference>
<dbReference type="InterPro" id="IPR032498">
    <property type="entry name" value="PI3K_P85_iSH2"/>
</dbReference>
<dbReference type="PROSITE" id="PS50001">
    <property type="entry name" value="SH2"/>
    <property type="match status" value="2"/>
</dbReference>
<dbReference type="GO" id="GO:0005942">
    <property type="term" value="C:phosphatidylinositol 3-kinase complex"/>
    <property type="evidence" value="ECO:0007669"/>
    <property type="project" value="TreeGrafter"/>
</dbReference>
<dbReference type="InterPro" id="IPR001452">
    <property type="entry name" value="SH3_domain"/>
</dbReference>
<evidence type="ECO:0000256" key="10">
    <source>
        <dbReference type="SAM" id="MobiDB-lite"/>
    </source>
</evidence>
<feature type="domain" description="SH2" evidence="11">
    <location>
        <begin position="607"/>
        <end position="701"/>
    </location>
</feature>
<keyword evidence="6 8" id="KW-0727">SH2 domain</keyword>
<evidence type="ECO:0000256" key="3">
    <source>
        <dbReference type="ARBA" id="ARBA00022468"/>
    </source>
</evidence>
<dbReference type="Ensembl" id="ENSNMLT00000020373.1">
    <property type="protein sequence ID" value="ENSNMLP00000018127.1"/>
    <property type="gene ID" value="ENSNMLG00000003462.1"/>
</dbReference>
<dbReference type="FunFam" id="3.30.505.10:FF:000014">
    <property type="entry name" value="Phosphatidylinositol 3-kinase regulatory subunit alpha"/>
    <property type="match status" value="1"/>
</dbReference>
<dbReference type="PROSITE" id="PS50002">
    <property type="entry name" value="SH3"/>
    <property type="match status" value="1"/>
</dbReference>
<dbReference type="SUPFAM" id="SSF48350">
    <property type="entry name" value="GTPase activation domain, GAP"/>
    <property type="match status" value="1"/>
</dbReference>
<organism evidence="13 14">
    <name type="scientific">Neogobius melanostomus</name>
    <name type="common">round goby</name>
    <dbReference type="NCBI Taxonomy" id="47308"/>
    <lineage>
        <taxon>Eukaryota</taxon>
        <taxon>Metazoa</taxon>
        <taxon>Chordata</taxon>
        <taxon>Craniata</taxon>
        <taxon>Vertebrata</taxon>
        <taxon>Euteleostomi</taxon>
        <taxon>Actinopterygii</taxon>
        <taxon>Neopterygii</taxon>
        <taxon>Teleostei</taxon>
        <taxon>Neoteleostei</taxon>
        <taxon>Acanthomorphata</taxon>
        <taxon>Gobiaria</taxon>
        <taxon>Gobiiformes</taxon>
        <taxon>Gobioidei</taxon>
        <taxon>Gobiidae</taxon>
        <taxon>Benthophilinae</taxon>
        <taxon>Neogobiini</taxon>
        <taxon>Neogobius</taxon>
    </lineage>
</organism>
<dbReference type="InterPro" id="IPR035022">
    <property type="entry name" value="PI3kinase_P85_nSH2"/>
</dbReference>
<evidence type="ECO:0000313" key="13">
    <source>
        <dbReference type="Ensembl" id="ENSNMLP00000018127.1"/>
    </source>
</evidence>
<dbReference type="CDD" id="cd11910">
    <property type="entry name" value="SH3_PI3K_p85alpha"/>
    <property type="match status" value="1"/>
</dbReference>
<dbReference type="FunFam" id="3.30.505.10:FF:000006">
    <property type="entry name" value="Phosphatidylinositol 3-kinase regulatory subunit alpha"/>
    <property type="match status" value="1"/>
</dbReference>
<dbReference type="PRINTS" id="PR00678">
    <property type="entry name" value="PI3KINASEP85"/>
</dbReference>
<dbReference type="CDD" id="cd09942">
    <property type="entry name" value="SH2_nSH2_p85_like"/>
    <property type="match status" value="1"/>
</dbReference>
<dbReference type="CDD" id="cd12924">
    <property type="entry name" value="iSH2_PIK3R1"/>
    <property type="match status" value="1"/>
</dbReference>
<dbReference type="FunFam" id="1.10.287.1490:FF:000001">
    <property type="entry name" value="Putative phosphatidylinositol 3-kinase regulatory subunit alpha"/>
    <property type="match status" value="1"/>
</dbReference>
<evidence type="ECO:0000256" key="6">
    <source>
        <dbReference type="ARBA" id="ARBA00022999"/>
    </source>
</evidence>
<dbReference type="FunFam" id="2.30.30.40:FF:000075">
    <property type="entry name" value="phosphatidylinositol 3-kinase regulatory subunit alpha"/>
    <property type="match status" value="1"/>
</dbReference>
<dbReference type="InterPro" id="IPR036028">
    <property type="entry name" value="SH3-like_dom_sf"/>
</dbReference>
<dbReference type="Gene3D" id="3.30.505.10">
    <property type="entry name" value="SH2 domain"/>
    <property type="match status" value="2"/>
</dbReference>
<feature type="region of interest" description="Disordered" evidence="10">
    <location>
        <begin position="80"/>
        <end position="108"/>
    </location>
</feature>
<dbReference type="Gene3D" id="2.30.30.40">
    <property type="entry name" value="SH3 Domains"/>
    <property type="match status" value="1"/>
</dbReference>
<evidence type="ECO:0000256" key="7">
    <source>
        <dbReference type="ARBA" id="ARBA00023288"/>
    </source>
</evidence>
<evidence type="ECO:0000259" key="11">
    <source>
        <dbReference type="PROSITE" id="PS50001"/>
    </source>
</evidence>
<feature type="compositionally biased region" description="Pro residues" evidence="10">
    <location>
        <begin position="84"/>
        <end position="103"/>
    </location>
</feature>
<evidence type="ECO:0000256" key="2">
    <source>
        <dbReference type="ARBA" id="ARBA00022443"/>
    </source>
</evidence>
<dbReference type="GO" id="GO:0008286">
    <property type="term" value="P:insulin receptor signaling pathway"/>
    <property type="evidence" value="ECO:0007669"/>
    <property type="project" value="TreeGrafter"/>
</dbReference>
<protein>
    <submittedName>
        <fullName evidence="13">Phosphoinositide-3-kinase regulatory subunit 1</fullName>
    </submittedName>
</protein>